<dbReference type="GO" id="GO:0030596">
    <property type="term" value="F:alpha-L-rhamnosidase activity"/>
    <property type="evidence" value="ECO:0007669"/>
    <property type="project" value="UniProtKB-EC"/>
</dbReference>
<evidence type="ECO:0000256" key="2">
    <source>
        <dbReference type="ARBA" id="ARBA00012652"/>
    </source>
</evidence>
<dbReference type="Gene3D" id="2.60.420.10">
    <property type="entry name" value="Maltose phosphorylase, domain 3"/>
    <property type="match status" value="1"/>
</dbReference>
<dbReference type="InterPro" id="IPR008928">
    <property type="entry name" value="6-hairpin_glycosidase_sf"/>
</dbReference>
<feature type="domain" description="Alpha-L-rhamnosidase six-hairpin glycosidase" evidence="6">
    <location>
        <begin position="399"/>
        <end position="755"/>
    </location>
</feature>
<dbReference type="Pfam" id="PF08531">
    <property type="entry name" value="Bac_rhamnosid_N"/>
    <property type="match status" value="1"/>
</dbReference>
<dbReference type="InterPro" id="IPR016007">
    <property type="entry name" value="Alpha_rhamnosid"/>
</dbReference>
<keyword evidence="3" id="KW-0378">Hydrolase</keyword>
<dbReference type="InterPro" id="IPR035396">
    <property type="entry name" value="Bac_rhamnosid6H"/>
</dbReference>
<dbReference type="Pfam" id="PF17389">
    <property type="entry name" value="Bac_rhamnosid6H"/>
    <property type="match status" value="1"/>
</dbReference>
<dbReference type="PANTHER" id="PTHR33307">
    <property type="entry name" value="ALPHA-RHAMNOSIDASE (EUROFUNG)"/>
    <property type="match status" value="1"/>
</dbReference>
<dbReference type="EMBL" id="KC246860">
    <property type="protein sequence ID" value="AHF25957.1"/>
    <property type="molecule type" value="Genomic_DNA"/>
</dbReference>
<evidence type="ECO:0000259" key="5">
    <source>
        <dbReference type="Pfam" id="PF08531"/>
    </source>
</evidence>
<evidence type="ECO:0000259" key="6">
    <source>
        <dbReference type="Pfam" id="PF17389"/>
    </source>
</evidence>
<dbReference type="AlphaFoldDB" id="W0FSR5"/>
<dbReference type="InterPro" id="IPR013783">
    <property type="entry name" value="Ig-like_fold"/>
</dbReference>
<evidence type="ECO:0000256" key="3">
    <source>
        <dbReference type="ARBA" id="ARBA00022801"/>
    </source>
</evidence>
<evidence type="ECO:0000313" key="8">
    <source>
        <dbReference type="EMBL" id="AHF25957.1"/>
    </source>
</evidence>
<dbReference type="Gene3D" id="1.50.10.10">
    <property type="match status" value="1"/>
</dbReference>
<dbReference type="InterPro" id="IPR013737">
    <property type="entry name" value="Bac_rhamnosid_N"/>
</dbReference>
<proteinExistence type="predicted"/>
<evidence type="ECO:0000259" key="7">
    <source>
        <dbReference type="Pfam" id="PF17390"/>
    </source>
</evidence>
<dbReference type="SUPFAM" id="SSF48208">
    <property type="entry name" value="Six-hairpin glycosidases"/>
    <property type="match status" value="1"/>
</dbReference>
<organism evidence="8">
    <name type="scientific">uncultured bacterium Contigcl_1556</name>
    <dbReference type="NCBI Taxonomy" id="1393652"/>
    <lineage>
        <taxon>Bacteria</taxon>
        <taxon>environmental samples</taxon>
    </lineage>
</organism>
<accession>W0FSR5</accession>
<comment type="catalytic activity">
    <reaction evidence="1">
        <text>Hydrolysis of terminal non-reducing alpha-L-rhamnose residues in alpha-L-rhamnosides.</text>
        <dbReference type="EC" id="3.2.1.40"/>
    </reaction>
</comment>
<dbReference type="Gene3D" id="2.60.120.260">
    <property type="entry name" value="Galactose-binding domain-like"/>
    <property type="match status" value="2"/>
</dbReference>
<protein>
    <recommendedName>
        <fullName evidence="2">alpha-L-rhamnosidase</fullName>
        <ecNumber evidence="2">3.2.1.40</ecNumber>
    </recommendedName>
</protein>
<dbReference type="EC" id="3.2.1.40" evidence="2"/>
<dbReference type="Gene3D" id="2.60.40.10">
    <property type="entry name" value="Immunoglobulins"/>
    <property type="match status" value="1"/>
</dbReference>
<evidence type="ECO:0000256" key="1">
    <source>
        <dbReference type="ARBA" id="ARBA00001445"/>
    </source>
</evidence>
<dbReference type="InterPro" id="IPR035398">
    <property type="entry name" value="Bac_rhamnosid_C"/>
</dbReference>
<dbReference type="Pfam" id="PF05592">
    <property type="entry name" value="Bac_rhamnosid"/>
    <property type="match status" value="1"/>
</dbReference>
<dbReference type="GO" id="GO:0005975">
    <property type="term" value="P:carbohydrate metabolic process"/>
    <property type="evidence" value="ECO:0007669"/>
    <property type="project" value="InterPro"/>
</dbReference>
<dbReference type="SUPFAM" id="SSF49785">
    <property type="entry name" value="Galactose-binding domain-like"/>
    <property type="match status" value="1"/>
</dbReference>
<dbReference type="InterPro" id="IPR012341">
    <property type="entry name" value="6hp_glycosidase-like_sf"/>
</dbReference>
<feature type="domain" description="Alpha-L-rhamnosidase C-terminal" evidence="7">
    <location>
        <begin position="766"/>
        <end position="809"/>
    </location>
</feature>
<reference evidence="8" key="1">
    <citation type="journal article" date="2013" name="PLoS ONE">
        <title>Metagenomic insights into the carbohydrate-active enzymes carried by the microorganisms adhering to solid digesta in the rumen of cows.</title>
        <authorList>
            <person name="Wang L."/>
            <person name="Hatem A."/>
            <person name="Catalyurek U.V."/>
            <person name="Morrison M."/>
            <person name="Yu Z."/>
        </authorList>
    </citation>
    <scope>NUCLEOTIDE SEQUENCE</scope>
</reference>
<dbReference type="InterPro" id="IPR008902">
    <property type="entry name" value="Rhamnosid_concanavalin"/>
</dbReference>
<name>W0FSR5_9BACT</name>
<dbReference type="Pfam" id="PF17390">
    <property type="entry name" value="Bac_rhamnosid_C"/>
    <property type="match status" value="1"/>
</dbReference>
<evidence type="ECO:0000259" key="4">
    <source>
        <dbReference type="Pfam" id="PF05592"/>
    </source>
</evidence>
<feature type="domain" description="Bacterial alpha-L-rhamnosidase N-terminal" evidence="5">
    <location>
        <begin position="124"/>
        <end position="256"/>
    </location>
</feature>
<sequence length="816" mass="92594">MENPLGLQTVRPVFSWHTDGGLQSAYEINVRKGETTVWKSGKVTTDRMLAPCGYDATSREHLTWHVRLWDETDHPGEWNEAWYEMGLLDASSWLAKWISPELTTEKGKRQAASYLKRTFSLERTDHARLYITCHGLYVAYLNGHRVGDFVLAPGTDDYHQRLQYQVYDVSPLLHEGENEMLVVLGDGWYRGNNGIDGLNHYYGDDLALLCQMEVNRQIVLISDECWQASQMGPIRENDLQLGERYDACLEQITDWHGVIPAHFGYDHLVCSDSVPVREQERFQGKTFTAPNGDTLIDFGQNLAGYTELYVQAKAGQKIVLWHGETLDENGNYTQANFAPGERNKNGGVPQRIEYICKDGFNRYKPCFTLFGFRYAKIETDVNLNGDQFTAIAVYSHMPQTAFFTCGNEAVNQLFHNSLWSMKSNFCDIPTDCPTRERTGWTGDAAAFAPTGVMLTDCWPILRKWLAECRLAQADDGLMANIAPINDSRDRFSLLLQGSAGWGDACVLVPWAMYQAYGDVAILDENYDMMRRWMTFLEQRARDTRPENEENPWKEALQDQGFHFGEWLEPDVNSMDALRRNGLEGAPEVATAYYYHSADLMGQIAAILGKPGDAEKYRKIAETARKAYRFRCTDNGGIDSDRQCEYVRPIAFGLLDKDETQAAADQLDALVKQNGDHLNTGFLSTPDLCRVLTEHGHTDTAYRLLLQDTSPSWLYAIKKGATSIWETWDGIRPDGTVHDSMNHYAYGAICGWLLDSVCGIRLKAGKLTIRPCPHPSLGYAKARWDSPVGLIESEWRYEASKLHLRVQTPSELNRLRR</sequence>
<dbReference type="Pfam" id="PF25788">
    <property type="entry name" value="Ig_Rha78A_N"/>
    <property type="match status" value="1"/>
</dbReference>
<dbReference type="PIRSF" id="PIRSF010631">
    <property type="entry name" value="A-rhamnsds"/>
    <property type="match status" value="1"/>
</dbReference>
<dbReference type="InterPro" id="IPR008979">
    <property type="entry name" value="Galactose-bd-like_sf"/>
</dbReference>
<feature type="domain" description="Alpha-L-rhamnosidase concanavalin-like" evidence="4">
    <location>
        <begin position="289"/>
        <end position="393"/>
    </location>
</feature>
<dbReference type="PANTHER" id="PTHR33307:SF6">
    <property type="entry name" value="ALPHA-RHAMNOSIDASE (EUROFUNG)-RELATED"/>
    <property type="match status" value="1"/>
</dbReference>